<dbReference type="PANTHER" id="PTHR21248">
    <property type="entry name" value="CARDIOLIPIN SYNTHASE"/>
    <property type="match status" value="1"/>
</dbReference>
<dbReference type="InterPro" id="IPR025202">
    <property type="entry name" value="PLD-like_dom"/>
</dbReference>
<name>A0A165HW33_9APHY</name>
<dbReference type="CDD" id="cd00138">
    <property type="entry name" value="PLDc_SF"/>
    <property type="match status" value="2"/>
</dbReference>
<dbReference type="InParanoid" id="A0A165HW33"/>
<dbReference type="STRING" id="1314785.A0A165HW33"/>
<dbReference type="RefSeq" id="XP_040769917.1">
    <property type="nucleotide sequence ID" value="XM_040907777.1"/>
</dbReference>
<dbReference type="GO" id="GO:0030572">
    <property type="term" value="F:phosphatidyltransferase activity"/>
    <property type="evidence" value="ECO:0007669"/>
    <property type="project" value="UniProtKB-ARBA"/>
</dbReference>
<evidence type="ECO:0000259" key="2">
    <source>
        <dbReference type="PROSITE" id="PS50035"/>
    </source>
</evidence>
<evidence type="ECO:0000313" key="3">
    <source>
        <dbReference type="EMBL" id="KZT12269.1"/>
    </source>
</evidence>
<dbReference type="SMART" id="SM00155">
    <property type="entry name" value="PLDc"/>
    <property type="match status" value="2"/>
</dbReference>
<dbReference type="GeneID" id="63824806"/>
<sequence>MVSERVYNLTHSEKTLTAAYAASPDSSPGELVKKVYEAHHHGVHEPGTTGGIFATAKSMLKTGKTPEESRKVTREDEPSKEDLDRAAECGEFGARPSDLFLKIYHDVLKTLDVDPWAGSVSPPLLGSRGAVSFTIISVIPDIIQHHYDCIIKAEHEVFLATNFWQASKSASKICAGFIELSRRAEVRGKKVVVKMMYDRANLKMLTESHLYVKEDEWVKDEVKLPRRSEMPWVDFELVNFHQPVLGTFHSKFMIVDRKMALLCSNNIQDRPNFEMMCHLEGPIVDSMYDMALVSWHRVMHPPLPLLGRPCTTPEEGYKFGMENEYATTHLLDGKKGEEIYKQMVAEGKVAHDQDEAATSEENKGEPGEVKPFISGKYQTITDHINAGDQSMLATVTYDPITDEEYTPHILHAPHAEVPMALVNRPPYGRPGNDERELLNPQASAWLAALKHAQKRVFIQTPTFSAPPVVEGVLSAVRRGIEVILYVDVGFNDGGEVLPYQGGANEVVVREMYAQLAEEEKERLKYYWYTARDQVKPINAHLQQRNCHVKLMVVDDTVGIMGNGNQDVQSWYHSQEVNVMIDSPHICAEWLDAVDRVQNTHLHRVGLDGVYRDAQGVELPDSTGLTKGVRGVIRGIQGSIARVQGKGGF</sequence>
<proteinExistence type="predicted"/>
<feature type="domain" description="PLD phosphodiesterase" evidence="2">
    <location>
        <begin position="547"/>
        <end position="569"/>
    </location>
</feature>
<dbReference type="EMBL" id="KV427606">
    <property type="protein sequence ID" value="KZT12269.1"/>
    <property type="molecule type" value="Genomic_DNA"/>
</dbReference>
<dbReference type="AlphaFoldDB" id="A0A165HW33"/>
<dbReference type="Gene3D" id="3.30.870.10">
    <property type="entry name" value="Endonuclease Chain A"/>
    <property type="match status" value="2"/>
</dbReference>
<accession>A0A165HW33</accession>
<dbReference type="Proteomes" id="UP000076871">
    <property type="component" value="Unassembled WGS sequence"/>
</dbReference>
<dbReference type="InterPro" id="IPR001736">
    <property type="entry name" value="PLipase_D/transphosphatidylase"/>
</dbReference>
<reference evidence="3 4" key="1">
    <citation type="journal article" date="2016" name="Mol. Biol. Evol.">
        <title>Comparative Genomics of Early-Diverging Mushroom-Forming Fungi Provides Insights into the Origins of Lignocellulose Decay Capabilities.</title>
        <authorList>
            <person name="Nagy L.G."/>
            <person name="Riley R."/>
            <person name="Tritt A."/>
            <person name="Adam C."/>
            <person name="Daum C."/>
            <person name="Floudas D."/>
            <person name="Sun H."/>
            <person name="Yadav J.S."/>
            <person name="Pangilinan J."/>
            <person name="Larsson K.H."/>
            <person name="Matsuura K."/>
            <person name="Barry K."/>
            <person name="Labutti K."/>
            <person name="Kuo R."/>
            <person name="Ohm R.A."/>
            <person name="Bhattacharya S.S."/>
            <person name="Shirouzu T."/>
            <person name="Yoshinaga Y."/>
            <person name="Martin F.M."/>
            <person name="Grigoriev I.V."/>
            <person name="Hibbett D.S."/>
        </authorList>
    </citation>
    <scope>NUCLEOTIDE SEQUENCE [LARGE SCALE GENOMIC DNA]</scope>
    <source>
        <strain evidence="3 4">93-53</strain>
    </source>
</reference>
<feature type="region of interest" description="Disordered" evidence="1">
    <location>
        <begin position="60"/>
        <end position="84"/>
    </location>
</feature>
<gene>
    <name evidence="3" type="ORF">LAESUDRAFT_720221</name>
</gene>
<evidence type="ECO:0000313" key="4">
    <source>
        <dbReference type="Proteomes" id="UP000076871"/>
    </source>
</evidence>
<dbReference type="SUPFAM" id="SSF56024">
    <property type="entry name" value="Phospholipase D/nuclease"/>
    <property type="match status" value="2"/>
</dbReference>
<organism evidence="3 4">
    <name type="scientific">Laetiporus sulphureus 93-53</name>
    <dbReference type="NCBI Taxonomy" id="1314785"/>
    <lineage>
        <taxon>Eukaryota</taxon>
        <taxon>Fungi</taxon>
        <taxon>Dikarya</taxon>
        <taxon>Basidiomycota</taxon>
        <taxon>Agaricomycotina</taxon>
        <taxon>Agaricomycetes</taxon>
        <taxon>Polyporales</taxon>
        <taxon>Laetiporus</taxon>
    </lineage>
</organism>
<keyword evidence="4" id="KW-1185">Reference proteome</keyword>
<feature type="compositionally biased region" description="Basic and acidic residues" evidence="1">
    <location>
        <begin position="64"/>
        <end position="84"/>
    </location>
</feature>
<feature type="domain" description="PLD phosphodiesterase" evidence="2">
    <location>
        <begin position="244"/>
        <end position="271"/>
    </location>
</feature>
<feature type="compositionally biased region" description="Basic and acidic residues" evidence="1">
    <location>
        <begin position="349"/>
        <end position="368"/>
    </location>
</feature>
<dbReference type="PROSITE" id="PS50035">
    <property type="entry name" value="PLD"/>
    <property type="match status" value="2"/>
</dbReference>
<protein>
    <submittedName>
        <fullName evidence="3">Phospholipase D/nuclease</fullName>
    </submittedName>
</protein>
<dbReference type="OrthoDB" id="9997422at2759"/>
<evidence type="ECO:0000256" key="1">
    <source>
        <dbReference type="SAM" id="MobiDB-lite"/>
    </source>
</evidence>
<dbReference type="Pfam" id="PF13091">
    <property type="entry name" value="PLDc_2"/>
    <property type="match status" value="1"/>
</dbReference>
<dbReference type="PANTHER" id="PTHR21248:SF22">
    <property type="entry name" value="PHOSPHOLIPASE D"/>
    <property type="match status" value="1"/>
</dbReference>
<dbReference type="GO" id="GO:0032049">
    <property type="term" value="P:cardiolipin biosynthetic process"/>
    <property type="evidence" value="ECO:0007669"/>
    <property type="project" value="UniProtKB-ARBA"/>
</dbReference>
<feature type="region of interest" description="Disordered" evidence="1">
    <location>
        <begin position="349"/>
        <end position="370"/>
    </location>
</feature>